<dbReference type="Pfam" id="PF00772">
    <property type="entry name" value="DnaB"/>
    <property type="match status" value="1"/>
</dbReference>
<dbReference type="InterPro" id="IPR036185">
    <property type="entry name" value="DNA_heli_DnaB-like_N_sf"/>
</dbReference>
<feature type="region of interest" description="Disordered" evidence="12">
    <location>
        <begin position="425"/>
        <end position="465"/>
    </location>
</feature>
<evidence type="ECO:0000256" key="10">
    <source>
        <dbReference type="ARBA" id="ARBA00044969"/>
    </source>
</evidence>
<dbReference type="PANTHER" id="PTHR30153">
    <property type="entry name" value="REPLICATIVE DNA HELICASE DNAB"/>
    <property type="match status" value="1"/>
</dbReference>
<dbReference type="EMBL" id="AAWL01000009">
    <property type="protein sequence ID" value="EAX47540.1"/>
    <property type="molecule type" value="Genomic_DNA"/>
</dbReference>
<keyword evidence="15" id="KW-1185">Reference proteome</keyword>
<keyword evidence="4" id="KW-0547">Nucleotide-binding</keyword>
<evidence type="ECO:0000256" key="5">
    <source>
        <dbReference type="ARBA" id="ARBA00022801"/>
    </source>
</evidence>
<sequence length="465" mass="52762">MSVDLELEAQVLAAMLNDNECLDSGMALVKKEYFAEPFHRTVFDHVQAMYSAGKHIDAITVYEEIKDIAKGRGVSWMTLKDAFFSSATFEYCVNKLADLYRARRLADLAQKTLKRIQQKDEPEDILKDVEGELYAITMQTSEIKILTPQDHARRMFETLSKRLEKRSNGGICTSYVRLNYATNGGFLPGQLIIIAAQTGKGKTAFAMNLMRDIAIQQKQPALYINTEMSEEQMDCRWMAMLTPEPELTHTKIASGQLTDEESLSVVRALDKMNNSGFYSTTIPDLTLTTLVSTARRFKSRTGMKVLVVDYVGRMDTSDPKLQEWQVYKQIAKRLKTLAQELQITVIMLAQITEDEKLEGARGMKNECDLFACLREMTPDESLSFLQSYNYFLVLDKNRDGRRIKIPLRFIGEKLTFEGETIDEVVRSQQKQGENRSAPEVAAETGGGRGRRQAGSRKMPQADWAR</sequence>
<dbReference type="InterPro" id="IPR003593">
    <property type="entry name" value="AAA+_ATPase"/>
</dbReference>
<dbReference type="OrthoDB" id="9773982at2"/>
<evidence type="ECO:0000256" key="7">
    <source>
        <dbReference type="ARBA" id="ARBA00022840"/>
    </source>
</evidence>
<dbReference type="Gene3D" id="1.10.860.10">
    <property type="entry name" value="DNAb Helicase, Chain A"/>
    <property type="match status" value="1"/>
</dbReference>
<evidence type="ECO:0000256" key="4">
    <source>
        <dbReference type="ARBA" id="ARBA00022741"/>
    </source>
</evidence>
<keyword evidence="5" id="KW-0378">Hydrolase</keyword>
<dbReference type="InterPro" id="IPR027417">
    <property type="entry name" value="P-loop_NTPase"/>
</dbReference>
<dbReference type="EC" id="5.6.2.3" evidence="10"/>
<evidence type="ECO:0000256" key="11">
    <source>
        <dbReference type="ARBA" id="ARBA00048954"/>
    </source>
</evidence>
<dbReference type="GO" id="GO:1990077">
    <property type="term" value="C:primosome complex"/>
    <property type="evidence" value="ECO:0007669"/>
    <property type="project" value="UniProtKB-KW"/>
</dbReference>
<keyword evidence="6 14" id="KW-0347">Helicase</keyword>
<gene>
    <name evidence="14" type="ORF">TcarDRAFT_1275</name>
</gene>
<dbReference type="Pfam" id="PF03796">
    <property type="entry name" value="DnaB_C"/>
    <property type="match status" value="1"/>
</dbReference>
<evidence type="ECO:0000256" key="9">
    <source>
        <dbReference type="ARBA" id="ARBA00023235"/>
    </source>
</evidence>
<dbReference type="GO" id="GO:0016787">
    <property type="term" value="F:hydrolase activity"/>
    <property type="evidence" value="ECO:0007669"/>
    <property type="project" value="UniProtKB-KW"/>
</dbReference>
<comment type="similarity">
    <text evidence="1">Belongs to the helicase family. DnaB subfamily.</text>
</comment>
<dbReference type="RefSeq" id="WP_007289491.1">
    <property type="nucleotide sequence ID" value="NZ_AAWL01000009.1"/>
</dbReference>
<name>A1HR39_9FIRM</name>
<dbReference type="SMART" id="SM00382">
    <property type="entry name" value="AAA"/>
    <property type="match status" value="1"/>
</dbReference>
<evidence type="ECO:0000256" key="8">
    <source>
        <dbReference type="ARBA" id="ARBA00023125"/>
    </source>
</evidence>
<keyword evidence="2" id="KW-0639">Primosome</keyword>
<dbReference type="Proteomes" id="UP000005139">
    <property type="component" value="Unassembled WGS sequence"/>
</dbReference>
<dbReference type="GO" id="GO:0005524">
    <property type="term" value="F:ATP binding"/>
    <property type="evidence" value="ECO:0007669"/>
    <property type="project" value="UniProtKB-KW"/>
</dbReference>
<keyword evidence="9" id="KW-0413">Isomerase</keyword>
<evidence type="ECO:0000259" key="13">
    <source>
        <dbReference type="PROSITE" id="PS51199"/>
    </source>
</evidence>
<dbReference type="SUPFAM" id="SSF52540">
    <property type="entry name" value="P-loop containing nucleoside triphosphate hydrolases"/>
    <property type="match status" value="1"/>
</dbReference>
<dbReference type="PRINTS" id="PR01874">
    <property type="entry name" value="DNAREPAIRADA"/>
</dbReference>
<evidence type="ECO:0000313" key="15">
    <source>
        <dbReference type="Proteomes" id="UP000005139"/>
    </source>
</evidence>
<keyword evidence="7" id="KW-0067">ATP-binding</keyword>
<evidence type="ECO:0000256" key="3">
    <source>
        <dbReference type="ARBA" id="ARBA00022705"/>
    </source>
</evidence>
<dbReference type="GO" id="GO:0043139">
    <property type="term" value="F:5'-3' DNA helicase activity"/>
    <property type="evidence" value="ECO:0007669"/>
    <property type="project" value="UniProtKB-EC"/>
</dbReference>
<comment type="catalytic activity">
    <reaction evidence="11">
        <text>ATP + H2O = ADP + phosphate + H(+)</text>
        <dbReference type="Rhea" id="RHEA:13065"/>
        <dbReference type="ChEBI" id="CHEBI:15377"/>
        <dbReference type="ChEBI" id="CHEBI:15378"/>
        <dbReference type="ChEBI" id="CHEBI:30616"/>
        <dbReference type="ChEBI" id="CHEBI:43474"/>
        <dbReference type="ChEBI" id="CHEBI:456216"/>
        <dbReference type="EC" id="5.6.2.3"/>
    </reaction>
</comment>
<reference evidence="14 15" key="1">
    <citation type="submission" date="2007-01" db="EMBL/GenBank/DDBJ databases">
        <title>Annotation of the draft genome assembly of Thermosinus carboxydivorans Nor1.</title>
        <authorList>
            <consortium name="US DOE Joint Genome Institute (JGI-ORNL)"/>
            <person name="Larimer F."/>
            <person name="Land M."/>
            <person name="Hauser L."/>
        </authorList>
    </citation>
    <scope>NUCLEOTIDE SEQUENCE [LARGE SCALE GENOMIC DNA]</scope>
    <source>
        <strain evidence="14 15">Nor1</strain>
    </source>
</reference>
<evidence type="ECO:0000256" key="2">
    <source>
        <dbReference type="ARBA" id="ARBA00022515"/>
    </source>
</evidence>
<evidence type="ECO:0000256" key="6">
    <source>
        <dbReference type="ARBA" id="ARBA00022806"/>
    </source>
</evidence>
<comment type="caution">
    <text evidence="14">The sequence shown here is derived from an EMBL/GenBank/DDBJ whole genome shotgun (WGS) entry which is preliminary data.</text>
</comment>
<keyword evidence="3" id="KW-0235">DNA replication</keyword>
<dbReference type="GO" id="GO:0005829">
    <property type="term" value="C:cytosol"/>
    <property type="evidence" value="ECO:0007669"/>
    <property type="project" value="TreeGrafter"/>
</dbReference>
<evidence type="ECO:0000256" key="1">
    <source>
        <dbReference type="ARBA" id="ARBA00008428"/>
    </source>
</evidence>
<keyword evidence="8" id="KW-0238">DNA-binding</keyword>
<evidence type="ECO:0000256" key="12">
    <source>
        <dbReference type="SAM" id="MobiDB-lite"/>
    </source>
</evidence>
<feature type="domain" description="SF4 helicase" evidence="13">
    <location>
        <begin position="164"/>
        <end position="373"/>
    </location>
</feature>
<accession>A1HR39</accession>
<dbReference type="AlphaFoldDB" id="A1HR39"/>
<dbReference type="GO" id="GO:0006269">
    <property type="term" value="P:DNA replication, synthesis of primer"/>
    <property type="evidence" value="ECO:0007669"/>
    <property type="project" value="UniProtKB-KW"/>
</dbReference>
<dbReference type="SUPFAM" id="SSF48024">
    <property type="entry name" value="N-terminal domain of DnaB helicase"/>
    <property type="match status" value="1"/>
</dbReference>
<dbReference type="PANTHER" id="PTHR30153:SF2">
    <property type="entry name" value="REPLICATIVE DNA HELICASE"/>
    <property type="match status" value="1"/>
</dbReference>
<dbReference type="InterPro" id="IPR007693">
    <property type="entry name" value="DNA_helicase_DnaB-like_N"/>
</dbReference>
<dbReference type="GO" id="GO:0003677">
    <property type="term" value="F:DNA binding"/>
    <property type="evidence" value="ECO:0007669"/>
    <property type="project" value="UniProtKB-KW"/>
</dbReference>
<dbReference type="PROSITE" id="PS51199">
    <property type="entry name" value="SF4_HELICASE"/>
    <property type="match status" value="1"/>
</dbReference>
<dbReference type="InterPro" id="IPR016136">
    <property type="entry name" value="DNA_helicase_N/primase_C"/>
</dbReference>
<dbReference type="InterPro" id="IPR007694">
    <property type="entry name" value="DNA_helicase_DnaB-like_C"/>
</dbReference>
<dbReference type="Gene3D" id="3.40.50.300">
    <property type="entry name" value="P-loop containing nucleotide triphosphate hydrolases"/>
    <property type="match status" value="1"/>
</dbReference>
<dbReference type="eggNOG" id="COG0305">
    <property type="taxonomic scope" value="Bacteria"/>
</dbReference>
<reference evidence="14 15" key="2">
    <citation type="submission" date="2007-01" db="EMBL/GenBank/DDBJ databases">
        <title>Sequencing of the draft genome and assembly of Thermosinus carboxydivorans Nor1.</title>
        <authorList>
            <consortium name="US DOE Joint Genome Institute (JGI-PGF)"/>
            <person name="Copeland A."/>
            <person name="Lucas S."/>
            <person name="Lapidus A."/>
            <person name="Barry K."/>
            <person name="Glavina del Rio T."/>
            <person name="Dalin E."/>
            <person name="Tice H."/>
            <person name="Bruce D."/>
            <person name="Pitluck S."/>
            <person name="Richardson P."/>
        </authorList>
    </citation>
    <scope>NUCLEOTIDE SEQUENCE [LARGE SCALE GENOMIC DNA]</scope>
    <source>
        <strain evidence="14 15">Nor1</strain>
    </source>
</reference>
<organism evidence="14 15">
    <name type="scientific">Thermosinus carboxydivorans Nor1</name>
    <dbReference type="NCBI Taxonomy" id="401526"/>
    <lineage>
        <taxon>Bacteria</taxon>
        <taxon>Bacillati</taxon>
        <taxon>Bacillota</taxon>
        <taxon>Negativicutes</taxon>
        <taxon>Selenomonadales</taxon>
        <taxon>Sporomusaceae</taxon>
        <taxon>Thermosinus</taxon>
    </lineage>
</organism>
<evidence type="ECO:0000313" key="14">
    <source>
        <dbReference type="EMBL" id="EAX47540.1"/>
    </source>
</evidence>
<proteinExistence type="inferred from homology"/>
<protein>
    <recommendedName>
        <fullName evidence="10">DNA 5'-3' helicase</fullName>
        <ecNumber evidence="10">5.6.2.3</ecNumber>
    </recommendedName>
</protein>